<dbReference type="InterPro" id="IPR058163">
    <property type="entry name" value="LysR-type_TF_proteobact-type"/>
</dbReference>
<gene>
    <name evidence="3" type="ORF">SBA_ch2_5260</name>
</gene>
<evidence type="ECO:0000259" key="2">
    <source>
        <dbReference type="Pfam" id="PF03466"/>
    </source>
</evidence>
<dbReference type="InterPro" id="IPR005119">
    <property type="entry name" value="LysR_subst-bd"/>
</dbReference>
<dbReference type="Proteomes" id="UP001059971">
    <property type="component" value="Chromosome 2"/>
</dbReference>
<name>A0ABM7G7W7_9SPHN</name>
<dbReference type="PANTHER" id="PTHR30537">
    <property type="entry name" value="HTH-TYPE TRANSCRIPTIONAL REGULATOR"/>
    <property type="match status" value="1"/>
</dbReference>
<evidence type="ECO:0000313" key="4">
    <source>
        <dbReference type="Proteomes" id="UP001059971"/>
    </source>
</evidence>
<evidence type="ECO:0000313" key="3">
    <source>
        <dbReference type="EMBL" id="BBF71993.1"/>
    </source>
</evidence>
<dbReference type="SUPFAM" id="SSF53850">
    <property type="entry name" value="Periplasmic binding protein-like II"/>
    <property type="match status" value="1"/>
</dbReference>
<comment type="similarity">
    <text evidence="1">Belongs to the LysR transcriptional regulatory family.</text>
</comment>
<accession>A0ABM7G7W7</accession>
<dbReference type="EMBL" id="AP018818">
    <property type="protein sequence ID" value="BBF71993.1"/>
    <property type="molecule type" value="Genomic_DNA"/>
</dbReference>
<proteinExistence type="inferred from homology"/>
<feature type="domain" description="LysR substrate-binding" evidence="2">
    <location>
        <begin position="9"/>
        <end position="84"/>
    </location>
</feature>
<keyword evidence="4" id="KW-1185">Reference proteome</keyword>
<sequence length="111" mass="12434">MPDLVGASIMQFESSSLAYQAATDGVGIAMAQLPLILDDLEAGTLVMPFPISTPDDCSYNLIWPDRTPRNPSFKPFRDWMLEEARKTHLRMDALKEEIARRRAEWGIPAVA</sequence>
<reference evidence="3" key="1">
    <citation type="submission" date="2018-07" db="EMBL/GenBank/DDBJ databases">
        <title>Complete genome sequence of Sphingomonas bisphenolicum strain AO1, a bisphenol A degradative bacterium isolated from Japanese farm field.</title>
        <authorList>
            <person name="Murakami M."/>
            <person name="Koh M."/>
            <person name="Koba S."/>
            <person name="Matsumura Y."/>
        </authorList>
    </citation>
    <scope>NUCLEOTIDE SEQUENCE</scope>
    <source>
        <strain evidence="3">AO1</strain>
    </source>
</reference>
<dbReference type="Pfam" id="PF03466">
    <property type="entry name" value="LysR_substrate"/>
    <property type="match status" value="1"/>
</dbReference>
<evidence type="ECO:0000256" key="1">
    <source>
        <dbReference type="ARBA" id="ARBA00009437"/>
    </source>
</evidence>
<dbReference type="PANTHER" id="PTHR30537:SF74">
    <property type="entry name" value="HTH-TYPE TRANSCRIPTIONAL REGULATOR TRPI"/>
    <property type="match status" value="1"/>
</dbReference>
<dbReference type="Gene3D" id="3.40.190.10">
    <property type="entry name" value="Periplasmic binding protein-like II"/>
    <property type="match status" value="2"/>
</dbReference>
<protein>
    <recommendedName>
        <fullName evidence="2">LysR substrate-binding domain-containing protein</fullName>
    </recommendedName>
</protein>
<organism evidence="3 4">
    <name type="scientific">Sphingomonas bisphenolicum</name>
    <dbReference type="NCBI Taxonomy" id="296544"/>
    <lineage>
        <taxon>Bacteria</taxon>
        <taxon>Pseudomonadati</taxon>
        <taxon>Pseudomonadota</taxon>
        <taxon>Alphaproteobacteria</taxon>
        <taxon>Sphingomonadales</taxon>
        <taxon>Sphingomonadaceae</taxon>
        <taxon>Sphingomonas</taxon>
    </lineage>
</organism>